<comment type="caution">
    <text evidence="2">The sequence shown here is derived from an EMBL/GenBank/DDBJ whole genome shotgun (WGS) entry which is preliminary data.</text>
</comment>
<dbReference type="AlphaFoldDB" id="A0AAV5ATR0"/>
<proteinExistence type="predicted"/>
<reference evidence="2 5" key="1">
    <citation type="submission" date="2021-11" db="EMBL/GenBank/DDBJ databases">
        <title>Draft genome sequence of Capnocytophaga sp. strain KC07075 isolated from cat oral cavity.</title>
        <authorList>
            <person name="Suzuki M."/>
            <person name="Imaoka K."/>
            <person name="Kimura M."/>
            <person name="Morikawa S."/>
            <person name="Maeda K."/>
        </authorList>
    </citation>
    <scope>NUCLEOTIDE SEQUENCE</scope>
    <source>
        <strain evidence="2">KC07075</strain>
        <strain evidence="3 5">KC07079</strain>
    </source>
</reference>
<dbReference type="Proteomes" id="UP001207736">
    <property type="component" value="Unassembled WGS sequence"/>
</dbReference>
<dbReference type="EMBL" id="BQKA01000001">
    <property type="protein sequence ID" value="GJM49085.1"/>
    <property type="molecule type" value="Genomic_DNA"/>
</dbReference>
<feature type="transmembrane region" description="Helical" evidence="1">
    <location>
        <begin position="12"/>
        <end position="31"/>
    </location>
</feature>
<evidence type="ECO:0000256" key="1">
    <source>
        <dbReference type="SAM" id="Phobius"/>
    </source>
</evidence>
<keyword evidence="1" id="KW-0472">Membrane</keyword>
<keyword evidence="1" id="KW-1133">Transmembrane helix</keyword>
<evidence type="ECO:0000313" key="2">
    <source>
        <dbReference type="EMBL" id="GJM49085.1"/>
    </source>
</evidence>
<keyword evidence="1" id="KW-0812">Transmembrane</keyword>
<accession>A0AAV5ATR0</accession>
<protein>
    <submittedName>
        <fullName evidence="2">Uncharacterized protein</fullName>
    </submittedName>
</protein>
<dbReference type="EMBL" id="BQKB01000011">
    <property type="protein sequence ID" value="GJM52346.1"/>
    <property type="molecule type" value="Genomic_DNA"/>
</dbReference>
<keyword evidence="5" id="KW-1185">Reference proteome</keyword>
<gene>
    <name evidence="2" type="ORF">RCZ15_00610</name>
    <name evidence="3" type="ORF">RCZ16_06640</name>
</gene>
<evidence type="ECO:0000313" key="4">
    <source>
        <dbReference type="Proteomes" id="UP001207736"/>
    </source>
</evidence>
<dbReference type="Proteomes" id="UP001208692">
    <property type="component" value="Unassembled WGS sequence"/>
</dbReference>
<organism evidence="2 4">
    <name type="scientific">Capnocytophaga catalasegens</name>
    <dbReference type="NCBI Taxonomy" id="1004260"/>
    <lineage>
        <taxon>Bacteria</taxon>
        <taxon>Pseudomonadati</taxon>
        <taxon>Bacteroidota</taxon>
        <taxon>Flavobacteriia</taxon>
        <taxon>Flavobacteriales</taxon>
        <taxon>Flavobacteriaceae</taxon>
        <taxon>Capnocytophaga</taxon>
    </lineage>
</organism>
<sequence>MKQILSTVKTYIIRYVECFIILILWLINIIFKIDPSLNKFFFFIYMIAYITKQNKLKKIEKERKTKEISH</sequence>
<evidence type="ECO:0000313" key="5">
    <source>
        <dbReference type="Proteomes" id="UP001208692"/>
    </source>
</evidence>
<evidence type="ECO:0000313" key="3">
    <source>
        <dbReference type="EMBL" id="GJM52346.1"/>
    </source>
</evidence>
<name>A0AAV5ATR0_9FLAO</name>